<evidence type="ECO:0000313" key="5">
    <source>
        <dbReference type="EnsemblMetazoa" id="HelroP115877"/>
    </source>
</evidence>
<feature type="domain" description="Thioredoxin" evidence="3">
    <location>
        <begin position="369"/>
        <end position="499"/>
    </location>
</feature>
<feature type="domain" description="Thioredoxin" evidence="3">
    <location>
        <begin position="275"/>
        <end position="368"/>
    </location>
</feature>
<dbReference type="PROSITE" id="PS51352">
    <property type="entry name" value="THIOREDOXIN_2"/>
    <property type="match status" value="3"/>
</dbReference>
<dbReference type="CTD" id="20195616"/>
<reference evidence="6" key="1">
    <citation type="submission" date="2012-12" db="EMBL/GenBank/DDBJ databases">
        <authorList>
            <person name="Hellsten U."/>
            <person name="Grimwood J."/>
            <person name="Chapman J.A."/>
            <person name="Shapiro H."/>
            <person name="Aerts A."/>
            <person name="Otillar R.P."/>
            <person name="Terry A.Y."/>
            <person name="Boore J.L."/>
            <person name="Simakov O."/>
            <person name="Marletaz F."/>
            <person name="Cho S.-J."/>
            <person name="Edsinger-Gonzales E."/>
            <person name="Havlak P."/>
            <person name="Kuo D.-H."/>
            <person name="Larsson T."/>
            <person name="Lv J."/>
            <person name="Arendt D."/>
            <person name="Savage R."/>
            <person name="Osoegawa K."/>
            <person name="de Jong P."/>
            <person name="Lindberg D.R."/>
            <person name="Seaver E.C."/>
            <person name="Weisblat D.A."/>
            <person name="Putnam N.H."/>
            <person name="Grigoriev I.V."/>
            <person name="Rokhsar D.S."/>
        </authorList>
    </citation>
    <scope>NUCLEOTIDE SEQUENCE</scope>
</reference>
<evidence type="ECO:0000313" key="6">
    <source>
        <dbReference type="Proteomes" id="UP000015101"/>
    </source>
</evidence>
<accession>T1EGB4</accession>
<dbReference type="EnsemblMetazoa" id="HelroT115877">
    <property type="protein sequence ID" value="HelroP115877"/>
    <property type="gene ID" value="HelroG115877"/>
</dbReference>
<dbReference type="PANTHER" id="PTHR45672:SF2">
    <property type="entry name" value="PROTEIN DISULFIDE-ISOMERASE A5"/>
    <property type="match status" value="1"/>
</dbReference>
<sequence length="557" mass="63506">MIRLSCISLILLVLLSHISIAQKSKQNDYIQKLSDVKEFKKLIRTHTNVLAIFTQSEKDFKQQDLFRAVGEKVKGIASIILFDCSIDKKSCKKLKSFPSPVEYKHFKDGEFHKVYDRKFTVKSMVKFLRNPTSDRPWEEEASASDVRHLETKSDLNKLLSKEKKPILIMFYAPWCGFCKKLKPEFAEAASILKGEAVLAGMDVDTLDGEPIRMEFNITGFPTLIYFKNGEKVYNYGGSNDRDGVVAWMRNPVPAKVEEPEKDWSEMDNDVIHLTEDNFDDIINASSSALVMFYAPWCGHCKKMKPEYEVAATMLKNEKLDGILTAIDVTKHQKLGEKFKIKGFPTVKYFKNGEEKFDVNERTAQTIVSFMKDPKEPPAAASDKPWGELDSYVEHLNDENFKSFIKKKKHCLVIFYAPWCGHCKKSKPEFMQAAEELKDDYKISFAAVDCTSPSSSSTCQSNDVTGYPTFKYFNYGKNDQIYYGGREKKDFISFMLNPTASSSPPPKPSSDDRLWRNIAGSDVISFLDASTFASHLERFDIVVVAFFADGYLCVFVVR</sequence>
<dbReference type="InParanoid" id="T1EGB4"/>
<dbReference type="InterPro" id="IPR051063">
    <property type="entry name" value="PDI"/>
</dbReference>
<dbReference type="AlphaFoldDB" id="T1EGB4"/>
<gene>
    <name evidence="5" type="primary">20195616</name>
    <name evidence="4" type="ORF">HELRODRAFT_115877</name>
</gene>
<keyword evidence="2" id="KW-0732">Signal</keyword>
<dbReference type="EMBL" id="AMQM01007572">
    <property type="status" value="NOT_ANNOTATED_CDS"/>
    <property type="molecule type" value="Genomic_DNA"/>
</dbReference>
<dbReference type="PROSITE" id="PS00194">
    <property type="entry name" value="THIOREDOXIN_1"/>
    <property type="match status" value="2"/>
</dbReference>
<dbReference type="EMBL" id="KB097640">
    <property type="protein sequence ID" value="ESN92531.1"/>
    <property type="molecule type" value="Genomic_DNA"/>
</dbReference>
<dbReference type="OMA" id="FCKKMKP"/>
<evidence type="ECO:0000259" key="3">
    <source>
        <dbReference type="PROSITE" id="PS51352"/>
    </source>
</evidence>
<dbReference type="Pfam" id="PF00085">
    <property type="entry name" value="Thioredoxin"/>
    <property type="match status" value="3"/>
</dbReference>
<dbReference type="GO" id="GO:0006457">
    <property type="term" value="P:protein folding"/>
    <property type="evidence" value="ECO:0000318"/>
    <property type="project" value="GO_Central"/>
</dbReference>
<comment type="similarity">
    <text evidence="1">Belongs to the protein disulfide isomerase family.</text>
</comment>
<dbReference type="HOGENOM" id="CLU_021181_1_0_1"/>
<dbReference type="OrthoDB" id="10264505at2759"/>
<keyword evidence="6" id="KW-1185">Reference proteome</keyword>
<dbReference type="GO" id="GO:0005783">
    <property type="term" value="C:endoplasmic reticulum"/>
    <property type="evidence" value="ECO:0000318"/>
    <property type="project" value="GO_Central"/>
</dbReference>
<dbReference type="Proteomes" id="UP000015101">
    <property type="component" value="Unassembled WGS sequence"/>
</dbReference>
<dbReference type="InterPro" id="IPR036249">
    <property type="entry name" value="Thioredoxin-like_sf"/>
</dbReference>
<feature type="signal peptide" evidence="2">
    <location>
        <begin position="1"/>
        <end position="21"/>
    </location>
</feature>
<dbReference type="PRINTS" id="PR00421">
    <property type="entry name" value="THIOREDOXIN"/>
</dbReference>
<feature type="domain" description="Thioredoxin" evidence="3">
    <location>
        <begin position="137"/>
        <end position="272"/>
    </location>
</feature>
<dbReference type="InterPro" id="IPR017937">
    <property type="entry name" value="Thioredoxin_CS"/>
</dbReference>
<dbReference type="KEGG" id="hro:HELRODRAFT_115877"/>
<dbReference type="STRING" id="6412.T1EGB4"/>
<proteinExistence type="inferred from homology"/>
<dbReference type="FunCoup" id="T1EGB4">
    <property type="interactions" value="781"/>
</dbReference>
<dbReference type="InterPro" id="IPR046374">
    <property type="entry name" value="PDI_a_PDIR"/>
</dbReference>
<evidence type="ECO:0000256" key="2">
    <source>
        <dbReference type="SAM" id="SignalP"/>
    </source>
</evidence>
<evidence type="ECO:0000256" key="1">
    <source>
        <dbReference type="ARBA" id="ARBA00006347"/>
    </source>
</evidence>
<feature type="chain" id="PRO_5010979842" description="Thioredoxin domain-containing protein" evidence="2">
    <location>
        <begin position="22"/>
        <end position="557"/>
    </location>
</feature>
<reference evidence="5" key="3">
    <citation type="submission" date="2015-06" db="UniProtKB">
        <authorList>
            <consortium name="EnsemblMetazoa"/>
        </authorList>
    </citation>
    <scope>IDENTIFICATION</scope>
</reference>
<dbReference type="eggNOG" id="KOG0191">
    <property type="taxonomic scope" value="Eukaryota"/>
</dbReference>
<dbReference type="CDD" id="cd02997">
    <property type="entry name" value="PDI_a_PDIR"/>
    <property type="match status" value="2"/>
</dbReference>
<dbReference type="SUPFAM" id="SSF52833">
    <property type="entry name" value="Thioredoxin-like"/>
    <property type="match status" value="3"/>
</dbReference>
<dbReference type="InterPro" id="IPR013766">
    <property type="entry name" value="Thioredoxin_domain"/>
</dbReference>
<protein>
    <recommendedName>
        <fullName evidence="3">Thioredoxin domain-containing protein</fullName>
    </recommendedName>
</protein>
<dbReference type="RefSeq" id="XP_009029457.1">
    <property type="nucleotide sequence ID" value="XM_009031209.1"/>
</dbReference>
<dbReference type="PANTHER" id="PTHR45672">
    <property type="entry name" value="PROTEIN DISULFIDE-ISOMERASE C17H9.14C-RELATED"/>
    <property type="match status" value="1"/>
</dbReference>
<name>T1EGB4_HELRO</name>
<reference evidence="4 6" key="2">
    <citation type="journal article" date="2013" name="Nature">
        <title>Insights into bilaterian evolution from three spiralian genomes.</title>
        <authorList>
            <person name="Simakov O."/>
            <person name="Marletaz F."/>
            <person name="Cho S.J."/>
            <person name="Edsinger-Gonzales E."/>
            <person name="Havlak P."/>
            <person name="Hellsten U."/>
            <person name="Kuo D.H."/>
            <person name="Larsson T."/>
            <person name="Lv J."/>
            <person name="Arendt D."/>
            <person name="Savage R."/>
            <person name="Osoegawa K."/>
            <person name="de Jong P."/>
            <person name="Grimwood J."/>
            <person name="Chapman J.A."/>
            <person name="Shapiro H."/>
            <person name="Aerts A."/>
            <person name="Otillar R.P."/>
            <person name="Terry A.Y."/>
            <person name="Boore J.L."/>
            <person name="Grigoriev I.V."/>
            <person name="Lindberg D.R."/>
            <person name="Seaver E.C."/>
            <person name="Weisblat D.A."/>
            <person name="Putnam N.H."/>
            <person name="Rokhsar D.S."/>
        </authorList>
    </citation>
    <scope>NUCLEOTIDE SEQUENCE</scope>
</reference>
<dbReference type="GeneID" id="20195616"/>
<organism evidence="5 6">
    <name type="scientific">Helobdella robusta</name>
    <name type="common">Californian leech</name>
    <dbReference type="NCBI Taxonomy" id="6412"/>
    <lineage>
        <taxon>Eukaryota</taxon>
        <taxon>Metazoa</taxon>
        <taxon>Spiralia</taxon>
        <taxon>Lophotrochozoa</taxon>
        <taxon>Annelida</taxon>
        <taxon>Clitellata</taxon>
        <taxon>Hirudinea</taxon>
        <taxon>Rhynchobdellida</taxon>
        <taxon>Glossiphoniidae</taxon>
        <taxon>Helobdella</taxon>
    </lineage>
</organism>
<dbReference type="GO" id="GO:0003756">
    <property type="term" value="F:protein disulfide isomerase activity"/>
    <property type="evidence" value="ECO:0000318"/>
    <property type="project" value="GO_Central"/>
</dbReference>
<evidence type="ECO:0000313" key="4">
    <source>
        <dbReference type="EMBL" id="ESN92531.1"/>
    </source>
</evidence>
<dbReference type="Gene3D" id="3.40.30.10">
    <property type="entry name" value="Glutaredoxin"/>
    <property type="match status" value="4"/>
</dbReference>